<dbReference type="SUPFAM" id="SSF158682">
    <property type="entry name" value="TerB-like"/>
    <property type="match status" value="1"/>
</dbReference>
<sequence length="136" mass="15876">MLNSQKFGLELYENLGKVFYALASADGTVHIKEIDHLRSFIRSYWLHIDDIEDEYGSDAAFRIETTFDWCLEYDKKSTDCLQQFNMFYKEHYNLFTPEVKRLILDTANAMANSYAGKNKAELIVLSKIEILFTEHG</sequence>
<proteinExistence type="predicted"/>
<dbReference type="Proteomes" id="UP001168579">
    <property type="component" value="Unassembled WGS sequence"/>
</dbReference>
<gene>
    <name evidence="1" type="ORF">Q2T41_02495</name>
</gene>
<name>A0ABT8RKQ3_9FLAO</name>
<dbReference type="EMBL" id="JAUKUC010000001">
    <property type="protein sequence ID" value="MDO1511535.1"/>
    <property type="molecule type" value="Genomic_DNA"/>
</dbReference>
<accession>A0ABT8RKQ3</accession>
<evidence type="ECO:0008006" key="3">
    <source>
        <dbReference type="Google" id="ProtNLM"/>
    </source>
</evidence>
<evidence type="ECO:0000313" key="2">
    <source>
        <dbReference type="Proteomes" id="UP001168579"/>
    </source>
</evidence>
<reference evidence="1" key="1">
    <citation type="journal article" date="2014" name="Int. J. Syst. Evol. Microbiol.">
        <title>Complete genome of a new Firmicutes species belonging to the dominant human colonic microbiota ('Ruminococcus bicirculans') reveals two chromosomes and a selective capacity to utilize plant glucans.</title>
        <authorList>
            <consortium name="NISC Comparative Sequencing Program"/>
            <person name="Wegmann U."/>
            <person name="Louis P."/>
            <person name="Goesmann A."/>
            <person name="Henrissat B."/>
            <person name="Duncan S.H."/>
            <person name="Flint H.J."/>
        </authorList>
    </citation>
    <scope>NUCLEOTIDE SEQUENCE</scope>
    <source>
        <strain evidence="1">CECT 8869</strain>
    </source>
</reference>
<keyword evidence="2" id="KW-1185">Reference proteome</keyword>
<dbReference type="InterPro" id="IPR029024">
    <property type="entry name" value="TerB-like"/>
</dbReference>
<reference evidence="1" key="2">
    <citation type="submission" date="2023-06" db="EMBL/GenBank/DDBJ databases">
        <authorList>
            <person name="Lucena T."/>
            <person name="Sun Q."/>
        </authorList>
    </citation>
    <scope>NUCLEOTIDE SEQUENCE</scope>
    <source>
        <strain evidence="1">CECT 8869</strain>
    </source>
</reference>
<evidence type="ECO:0000313" key="1">
    <source>
        <dbReference type="EMBL" id="MDO1511535.1"/>
    </source>
</evidence>
<protein>
    <recommendedName>
        <fullName evidence="3">TerB family tellurite resistance protein</fullName>
    </recommendedName>
</protein>
<organism evidence="1 2">
    <name type="scientific">Maribacter confluentis</name>
    <dbReference type="NCBI Taxonomy" id="1656093"/>
    <lineage>
        <taxon>Bacteria</taxon>
        <taxon>Pseudomonadati</taxon>
        <taxon>Bacteroidota</taxon>
        <taxon>Flavobacteriia</taxon>
        <taxon>Flavobacteriales</taxon>
        <taxon>Flavobacteriaceae</taxon>
        <taxon>Maribacter</taxon>
    </lineage>
</organism>
<dbReference type="RefSeq" id="WP_304434796.1">
    <property type="nucleotide sequence ID" value="NZ_JAUKUC010000001.1"/>
</dbReference>
<comment type="caution">
    <text evidence="1">The sequence shown here is derived from an EMBL/GenBank/DDBJ whole genome shotgun (WGS) entry which is preliminary data.</text>
</comment>